<sequence length="67" mass="7442">MSTPVDLDHRGHDRDHDLVLVRQLSSPGLRRLVRTTVGLSEESIDLLTRVSERLRAAEGALPDPAMN</sequence>
<gene>
    <name evidence="1" type="ORF">BJ987_002425</name>
</gene>
<evidence type="ECO:0008006" key="3">
    <source>
        <dbReference type="Google" id="ProtNLM"/>
    </source>
</evidence>
<reference evidence="1 2" key="1">
    <citation type="submission" date="2021-03" db="EMBL/GenBank/DDBJ databases">
        <title>Sequencing the genomes of 1000 actinobacteria strains.</title>
        <authorList>
            <person name="Klenk H.-P."/>
        </authorList>
    </citation>
    <scope>NUCLEOTIDE SEQUENCE [LARGE SCALE GENOMIC DNA]</scope>
    <source>
        <strain evidence="1 2">DSM 45516</strain>
    </source>
</reference>
<accession>A0ABS4QCU8</accession>
<evidence type="ECO:0000313" key="2">
    <source>
        <dbReference type="Proteomes" id="UP001519325"/>
    </source>
</evidence>
<proteinExistence type="predicted"/>
<dbReference type="EMBL" id="JAGGMR010000001">
    <property type="protein sequence ID" value="MBP2189524.1"/>
    <property type="molecule type" value="Genomic_DNA"/>
</dbReference>
<dbReference type="Proteomes" id="UP001519325">
    <property type="component" value="Unassembled WGS sequence"/>
</dbReference>
<comment type="caution">
    <text evidence="1">The sequence shown here is derived from an EMBL/GenBank/DDBJ whole genome shotgun (WGS) entry which is preliminary data.</text>
</comment>
<name>A0ABS4QCU8_9NOCA</name>
<dbReference type="RefSeq" id="WP_209888329.1">
    <property type="nucleotide sequence ID" value="NZ_JAGGMR010000001.1"/>
</dbReference>
<evidence type="ECO:0000313" key="1">
    <source>
        <dbReference type="EMBL" id="MBP2189524.1"/>
    </source>
</evidence>
<organism evidence="1 2">
    <name type="scientific">Nocardia goodfellowii</name>
    <dbReference type="NCBI Taxonomy" id="882446"/>
    <lineage>
        <taxon>Bacteria</taxon>
        <taxon>Bacillati</taxon>
        <taxon>Actinomycetota</taxon>
        <taxon>Actinomycetes</taxon>
        <taxon>Mycobacteriales</taxon>
        <taxon>Nocardiaceae</taxon>
        <taxon>Nocardia</taxon>
    </lineage>
</organism>
<protein>
    <recommendedName>
        <fullName evidence="3">MarR family transcriptional regulator</fullName>
    </recommendedName>
</protein>
<keyword evidence="2" id="KW-1185">Reference proteome</keyword>